<proteinExistence type="predicted"/>
<dbReference type="EMBL" id="CP013926">
    <property type="protein sequence ID" value="AMJ73673.1"/>
    <property type="molecule type" value="Genomic_DNA"/>
</dbReference>
<name>A0ABM5YH92_9ALTE</name>
<evidence type="ECO:0000313" key="1">
    <source>
        <dbReference type="EMBL" id="AMJ73673.1"/>
    </source>
</evidence>
<dbReference type="Proteomes" id="UP000056750">
    <property type="component" value="Chromosome"/>
</dbReference>
<reference evidence="1 2" key="1">
    <citation type="submission" date="2015-12" db="EMBL/GenBank/DDBJ databases">
        <title>Intraspecies pangenome expansion in the marine bacterium Alteromonas.</title>
        <authorList>
            <person name="Lopez-Perez M."/>
            <person name="Rodriguez-Valera F."/>
        </authorList>
    </citation>
    <scope>NUCLEOTIDE SEQUENCE [LARGE SCALE GENOMIC DNA]</scope>
    <source>
        <strain evidence="1 2">LMG 21861</strain>
    </source>
</reference>
<protein>
    <submittedName>
        <fullName evidence="1">Uncharacterized protein</fullName>
    </submittedName>
</protein>
<organism evidence="1 2">
    <name type="scientific">Alteromonas stellipolaris</name>
    <dbReference type="NCBI Taxonomy" id="233316"/>
    <lineage>
        <taxon>Bacteria</taxon>
        <taxon>Pseudomonadati</taxon>
        <taxon>Pseudomonadota</taxon>
        <taxon>Gammaproteobacteria</taxon>
        <taxon>Alteromonadales</taxon>
        <taxon>Alteromonadaceae</taxon>
        <taxon>Alteromonas/Salinimonas group</taxon>
        <taxon>Alteromonas</taxon>
    </lineage>
</organism>
<keyword evidence="2" id="KW-1185">Reference proteome</keyword>
<evidence type="ECO:0000313" key="2">
    <source>
        <dbReference type="Proteomes" id="UP000056750"/>
    </source>
</evidence>
<sequence>MKLENRLKGYLASGVHESQFHIFTGIYNTLSVVIDGGRGYSDIQSKTLSEALSLTLPAFREILTQLESVGSGDLAKDLGAIVRTKSALIAFEDETLDLLESSIFSINNAPREFQVFRSACYNVSSQLSDTTHEYCAQIHKHIDYDNTVLKLSAV</sequence>
<dbReference type="RefSeq" id="WP_057791895.1">
    <property type="nucleotide sequence ID" value="NZ_CP013926.1"/>
</dbReference>
<accession>A0ABM5YH92</accession>
<gene>
    <name evidence="1" type="ORF">AVL57_06585</name>
</gene>